<dbReference type="STRING" id="1121001.SAMN02745857_03973"/>
<dbReference type="Pfam" id="PF00005">
    <property type="entry name" value="ABC_tran"/>
    <property type="match status" value="1"/>
</dbReference>
<comment type="similarity">
    <text evidence="1">Belongs to the ABC transporter superfamily.</text>
</comment>
<evidence type="ECO:0000256" key="5">
    <source>
        <dbReference type="ARBA" id="ARBA00022840"/>
    </source>
</evidence>
<reference evidence="7 8" key="1">
    <citation type="submission" date="2017-04" db="EMBL/GenBank/DDBJ databases">
        <authorList>
            <person name="Afonso C.L."/>
            <person name="Miller P.J."/>
            <person name="Scott M.A."/>
            <person name="Spackman E."/>
            <person name="Goraichik I."/>
            <person name="Dimitrov K.M."/>
            <person name="Suarez D.L."/>
            <person name="Swayne D.E."/>
        </authorList>
    </citation>
    <scope>NUCLEOTIDE SEQUENCE [LARGE SCALE GENOMIC DNA]</scope>
    <source>
        <strain evidence="7 8">DSM 23236</strain>
    </source>
</reference>
<evidence type="ECO:0000259" key="6">
    <source>
        <dbReference type="PROSITE" id="PS50893"/>
    </source>
</evidence>
<evidence type="ECO:0000256" key="1">
    <source>
        <dbReference type="ARBA" id="ARBA00005417"/>
    </source>
</evidence>
<dbReference type="EMBL" id="FWXD01000038">
    <property type="protein sequence ID" value="SMC29633.1"/>
    <property type="molecule type" value="Genomic_DNA"/>
</dbReference>
<dbReference type="InterPro" id="IPR027417">
    <property type="entry name" value="P-loop_NTPase"/>
</dbReference>
<gene>
    <name evidence="7" type="ORF">SAMN02745857_03973</name>
</gene>
<evidence type="ECO:0000313" key="8">
    <source>
        <dbReference type="Proteomes" id="UP000192761"/>
    </source>
</evidence>
<dbReference type="InterPro" id="IPR003439">
    <property type="entry name" value="ABC_transporter-like_ATP-bd"/>
</dbReference>
<organism evidence="7 8">
    <name type="scientific">Andreprevotia lacus DSM 23236</name>
    <dbReference type="NCBI Taxonomy" id="1121001"/>
    <lineage>
        <taxon>Bacteria</taxon>
        <taxon>Pseudomonadati</taxon>
        <taxon>Pseudomonadota</taxon>
        <taxon>Betaproteobacteria</taxon>
        <taxon>Neisseriales</taxon>
        <taxon>Chitinibacteraceae</taxon>
        <taxon>Andreprevotia</taxon>
    </lineage>
</organism>
<sequence>MTALTLENLTLSYQRHPVVHHVTGAFRSGSSTAIVGPNGAGKSTLLKAIVGLLTPDHGHVRFEGVARRQLAYLPQQANIERQFPISVLDTILLGAAHAGSRWQRWFGGSSKAERERALAALDQVGLTGFEERPVGALSSGQFQRVLFARILLQDAPLILLDEPFTAIDARTTHDLLRIVAHWQAEGRTVIAVLHDFEQVHRHFDQTLLLAKECIGWGPSAEVLTRDNLLRANGMAERWVADAAVCHRDDEEVAA</sequence>
<evidence type="ECO:0000256" key="3">
    <source>
        <dbReference type="ARBA" id="ARBA00022475"/>
    </source>
</evidence>
<dbReference type="PANTHER" id="PTHR42734:SF5">
    <property type="entry name" value="IRON TRANSPORT SYSTEM ATP-BINDING PROTEIN HI_0361-RELATED"/>
    <property type="match status" value="1"/>
</dbReference>
<dbReference type="AlphaFoldDB" id="A0A1W1Y0E4"/>
<dbReference type="SMART" id="SM00382">
    <property type="entry name" value="AAA"/>
    <property type="match status" value="1"/>
</dbReference>
<dbReference type="RefSeq" id="WP_084092906.1">
    <property type="nucleotide sequence ID" value="NZ_FWXD01000038.1"/>
</dbReference>
<accession>A0A1W1Y0E4</accession>
<dbReference type="GO" id="GO:0005524">
    <property type="term" value="F:ATP binding"/>
    <property type="evidence" value="ECO:0007669"/>
    <property type="project" value="UniProtKB-KW"/>
</dbReference>
<keyword evidence="4" id="KW-0547">Nucleotide-binding</keyword>
<dbReference type="PROSITE" id="PS00211">
    <property type="entry name" value="ABC_TRANSPORTER_1"/>
    <property type="match status" value="1"/>
</dbReference>
<name>A0A1W1Y0E4_9NEIS</name>
<evidence type="ECO:0000256" key="2">
    <source>
        <dbReference type="ARBA" id="ARBA00022448"/>
    </source>
</evidence>
<dbReference type="InterPro" id="IPR050153">
    <property type="entry name" value="Metal_Ion_Import_ABC"/>
</dbReference>
<proteinExistence type="inferred from homology"/>
<dbReference type="Gene3D" id="3.40.50.300">
    <property type="entry name" value="P-loop containing nucleotide triphosphate hydrolases"/>
    <property type="match status" value="1"/>
</dbReference>
<dbReference type="InterPro" id="IPR003593">
    <property type="entry name" value="AAA+_ATPase"/>
</dbReference>
<dbReference type="SUPFAM" id="SSF52540">
    <property type="entry name" value="P-loop containing nucleoside triphosphate hydrolases"/>
    <property type="match status" value="1"/>
</dbReference>
<dbReference type="InterPro" id="IPR017871">
    <property type="entry name" value="ABC_transporter-like_CS"/>
</dbReference>
<dbReference type="PANTHER" id="PTHR42734">
    <property type="entry name" value="METAL TRANSPORT SYSTEM ATP-BINDING PROTEIN TM_0124-RELATED"/>
    <property type="match status" value="1"/>
</dbReference>
<dbReference type="CDD" id="cd03235">
    <property type="entry name" value="ABC_Metallic_Cations"/>
    <property type="match status" value="1"/>
</dbReference>
<keyword evidence="8" id="KW-1185">Reference proteome</keyword>
<evidence type="ECO:0000256" key="4">
    <source>
        <dbReference type="ARBA" id="ARBA00022741"/>
    </source>
</evidence>
<feature type="domain" description="ABC transporter" evidence="6">
    <location>
        <begin position="4"/>
        <end position="236"/>
    </location>
</feature>
<keyword evidence="5 7" id="KW-0067">ATP-binding</keyword>
<keyword evidence="2" id="KW-0813">Transport</keyword>
<keyword evidence="3" id="KW-0472">Membrane</keyword>
<protein>
    <submittedName>
        <fullName evidence="7">Zinc/manganese transport system ATP-binding protein</fullName>
    </submittedName>
</protein>
<dbReference type="PROSITE" id="PS50893">
    <property type="entry name" value="ABC_TRANSPORTER_2"/>
    <property type="match status" value="1"/>
</dbReference>
<dbReference type="OrthoDB" id="9806726at2"/>
<dbReference type="Proteomes" id="UP000192761">
    <property type="component" value="Unassembled WGS sequence"/>
</dbReference>
<dbReference type="GO" id="GO:0016887">
    <property type="term" value="F:ATP hydrolysis activity"/>
    <property type="evidence" value="ECO:0007669"/>
    <property type="project" value="InterPro"/>
</dbReference>
<keyword evidence="3" id="KW-1003">Cell membrane</keyword>
<evidence type="ECO:0000313" key="7">
    <source>
        <dbReference type="EMBL" id="SMC29633.1"/>
    </source>
</evidence>